<organism evidence="1 2">
    <name type="scientific">Candidatus Sulfobium mesophilum</name>
    <dbReference type="NCBI Taxonomy" id="2016548"/>
    <lineage>
        <taxon>Bacteria</taxon>
        <taxon>Pseudomonadati</taxon>
        <taxon>Nitrospirota</taxon>
        <taxon>Nitrospiria</taxon>
        <taxon>Nitrospirales</taxon>
        <taxon>Nitrospiraceae</taxon>
        <taxon>Candidatus Sulfobium</taxon>
    </lineage>
</organism>
<accession>A0A2U3QJX3</accession>
<evidence type="ECO:0000313" key="1">
    <source>
        <dbReference type="EMBL" id="SPQ01689.1"/>
    </source>
</evidence>
<dbReference type="OrthoDB" id="9815046at2"/>
<name>A0A2U3QJX3_9BACT</name>
<sequence>MKDITGRLQDLFMEIAFAEERDIRLLKNISGRFAERLDELFAAITFAEAGEFDTARIFLSGRNGDGGRPAGYCLRGFCAGRA</sequence>
<reference evidence="2" key="1">
    <citation type="submission" date="2018-03" db="EMBL/GenBank/DDBJ databases">
        <authorList>
            <person name="Zecchin S."/>
        </authorList>
    </citation>
    <scope>NUCLEOTIDE SEQUENCE [LARGE SCALE GENOMIC DNA]</scope>
</reference>
<proteinExistence type="predicted"/>
<gene>
    <name evidence="1" type="ORF">NBG4_660010</name>
</gene>
<protein>
    <submittedName>
        <fullName evidence="1">Uncharacterized protein</fullName>
    </submittedName>
</protein>
<dbReference type="EMBL" id="OUUY01000115">
    <property type="protein sequence ID" value="SPQ01689.1"/>
    <property type="molecule type" value="Genomic_DNA"/>
</dbReference>
<dbReference type="AlphaFoldDB" id="A0A2U3QJX3"/>
<dbReference type="Proteomes" id="UP000245125">
    <property type="component" value="Unassembled WGS sequence"/>
</dbReference>
<keyword evidence="2" id="KW-1185">Reference proteome</keyword>
<evidence type="ECO:0000313" key="2">
    <source>
        <dbReference type="Proteomes" id="UP000245125"/>
    </source>
</evidence>